<comment type="function">
    <text evidence="1">Catalyzes the reduction of fatty acyl-CoA to fatty alcohols.</text>
</comment>
<evidence type="ECO:0000259" key="2">
    <source>
        <dbReference type="Pfam" id="PF07993"/>
    </source>
</evidence>
<dbReference type="InterPro" id="IPR013120">
    <property type="entry name" value="FAR_NAD-bd"/>
</dbReference>
<keyword evidence="1" id="KW-0443">Lipid metabolism</keyword>
<sequence>MDSALEIELRARRLQEPMNAVIDLGTSPVQKYYEDTTVFITGGYGFLGKALVEKLFRACKIKKIYLLMRSKKGKTIQERLEEVLQDPVSVNFHNTFTKNFDMHELVFIYTNVFELVREKQPRFAERIVPVSGDVAEPRLGLSDKDWNTLTKEVDIIFHMAATVRFDEPLKVAAKINVGGTLRAVELAKNCTKLKQFIHVSTAYTHATRERVGKEVKEQFYPCPMSPDLFMEVVDTLDERRLNGITPGLIKGWPNTYTFTKALAEHVVRDAGADLPVCVVKPPIVLHALYEPHPGWMEKSCLGGPIGISVGVGLGVVHVFFVDVENKLATVPLEYVNNAIIGAAWDSTERQKEGNKEVPLYIIANEEGLVKWKDYSKCLSEVCDPAGVPSPVSLWYCYLLETKNIFVYHLLSWLLHYIPAYIMDGVCAVIGKRPKGIPL</sequence>
<evidence type="ECO:0000256" key="1">
    <source>
        <dbReference type="RuleBase" id="RU363097"/>
    </source>
</evidence>
<dbReference type="AlphaFoldDB" id="A0A7E5WIK6"/>
<evidence type="ECO:0000313" key="3">
    <source>
        <dbReference type="Proteomes" id="UP000322000"/>
    </source>
</evidence>
<feature type="domain" description="Thioester reductase (TE)" evidence="2">
    <location>
        <begin position="40"/>
        <end position="339"/>
    </location>
</feature>
<accession>A0A7E5WIK6</accession>
<dbReference type="PANTHER" id="PTHR11011">
    <property type="entry name" value="MALE STERILITY PROTEIN 2-RELATED"/>
    <property type="match status" value="1"/>
</dbReference>
<reference evidence="4" key="1">
    <citation type="submission" date="2025-08" db="UniProtKB">
        <authorList>
            <consortium name="RefSeq"/>
        </authorList>
    </citation>
    <scope>IDENTIFICATION</scope>
</reference>
<keyword evidence="1" id="KW-0444">Lipid biosynthesis</keyword>
<dbReference type="GO" id="GO:0080019">
    <property type="term" value="F:alcohol-forming very long-chain fatty acyl-CoA reductase activity"/>
    <property type="evidence" value="ECO:0007669"/>
    <property type="project" value="InterPro"/>
</dbReference>
<keyword evidence="1" id="KW-0560">Oxidoreductase</keyword>
<dbReference type="SUPFAM" id="SSF51735">
    <property type="entry name" value="NAD(P)-binding Rossmann-fold domains"/>
    <property type="match status" value="1"/>
</dbReference>
<comment type="catalytic activity">
    <reaction evidence="1">
        <text>a long-chain fatty acyl-CoA + 2 NADPH + 2 H(+) = a long-chain primary fatty alcohol + 2 NADP(+) + CoA</text>
        <dbReference type="Rhea" id="RHEA:52716"/>
        <dbReference type="ChEBI" id="CHEBI:15378"/>
        <dbReference type="ChEBI" id="CHEBI:57287"/>
        <dbReference type="ChEBI" id="CHEBI:57783"/>
        <dbReference type="ChEBI" id="CHEBI:58349"/>
        <dbReference type="ChEBI" id="CHEBI:77396"/>
        <dbReference type="ChEBI" id="CHEBI:83139"/>
        <dbReference type="EC" id="1.2.1.84"/>
    </reaction>
</comment>
<evidence type="ECO:0000313" key="4">
    <source>
        <dbReference type="RefSeq" id="XP_026740167.1"/>
    </source>
</evidence>
<dbReference type="OrthoDB" id="429813at2759"/>
<dbReference type="GO" id="GO:0102965">
    <property type="term" value="F:alcohol-forming long-chain fatty acyl-CoA reductase activity"/>
    <property type="evidence" value="ECO:0007669"/>
    <property type="project" value="UniProtKB-EC"/>
</dbReference>
<dbReference type="InParanoid" id="A0A7E5WIK6"/>
<keyword evidence="1" id="KW-0521">NADP</keyword>
<proteinExistence type="inferred from homology"/>
<name>A0A7E5WIK6_TRINI</name>
<dbReference type="EC" id="1.2.1.84" evidence="1"/>
<keyword evidence="3" id="KW-1185">Reference proteome</keyword>
<dbReference type="GeneID" id="113502716"/>
<dbReference type="Pfam" id="PF07993">
    <property type="entry name" value="NAD_binding_4"/>
    <property type="match status" value="1"/>
</dbReference>
<protein>
    <recommendedName>
        <fullName evidence="1">Fatty acyl-CoA reductase</fullName>
        <ecNumber evidence="1">1.2.1.84</ecNumber>
    </recommendedName>
</protein>
<dbReference type="GO" id="GO:0035336">
    <property type="term" value="P:long-chain fatty-acyl-CoA metabolic process"/>
    <property type="evidence" value="ECO:0007669"/>
    <property type="project" value="TreeGrafter"/>
</dbReference>
<dbReference type="Gene3D" id="3.40.50.720">
    <property type="entry name" value="NAD(P)-binding Rossmann-like Domain"/>
    <property type="match status" value="1"/>
</dbReference>
<dbReference type="Proteomes" id="UP000322000">
    <property type="component" value="Chromosome 17"/>
</dbReference>
<organism evidence="3 4">
    <name type="scientific">Trichoplusia ni</name>
    <name type="common">Cabbage looper</name>
    <dbReference type="NCBI Taxonomy" id="7111"/>
    <lineage>
        <taxon>Eukaryota</taxon>
        <taxon>Metazoa</taxon>
        <taxon>Ecdysozoa</taxon>
        <taxon>Arthropoda</taxon>
        <taxon>Hexapoda</taxon>
        <taxon>Insecta</taxon>
        <taxon>Pterygota</taxon>
        <taxon>Neoptera</taxon>
        <taxon>Endopterygota</taxon>
        <taxon>Lepidoptera</taxon>
        <taxon>Glossata</taxon>
        <taxon>Ditrysia</taxon>
        <taxon>Noctuoidea</taxon>
        <taxon>Noctuidae</taxon>
        <taxon>Plusiinae</taxon>
        <taxon>Trichoplusia</taxon>
    </lineage>
</organism>
<dbReference type="InterPro" id="IPR026055">
    <property type="entry name" value="FAR"/>
</dbReference>
<dbReference type="RefSeq" id="XP_026740167.1">
    <property type="nucleotide sequence ID" value="XM_026884366.1"/>
</dbReference>
<dbReference type="KEGG" id="tnl:113502716"/>
<dbReference type="CDD" id="cd05236">
    <property type="entry name" value="FAR-N_SDR_e"/>
    <property type="match status" value="1"/>
</dbReference>
<dbReference type="PANTHER" id="PTHR11011:SF116">
    <property type="entry name" value="FATTY ACYL-COA REDUCTASE CG5065-RELATED"/>
    <property type="match status" value="1"/>
</dbReference>
<dbReference type="GO" id="GO:0005777">
    <property type="term" value="C:peroxisome"/>
    <property type="evidence" value="ECO:0007669"/>
    <property type="project" value="TreeGrafter"/>
</dbReference>
<comment type="similarity">
    <text evidence="1">Belongs to the fatty acyl-CoA reductase family.</text>
</comment>
<dbReference type="InterPro" id="IPR036291">
    <property type="entry name" value="NAD(P)-bd_dom_sf"/>
</dbReference>
<gene>
    <name evidence="4" type="primary">LOC113502716</name>
</gene>